<accession>A0A399EPJ6</accession>
<organism evidence="7 8">
    <name type="scientific">Calidithermus roseus</name>
    <dbReference type="NCBI Taxonomy" id="1644118"/>
    <lineage>
        <taxon>Bacteria</taxon>
        <taxon>Thermotogati</taxon>
        <taxon>Deinococcota</taxon>
        <taxon>Deinococci</taxon>
        <taxon>Thermales</taxon>
        <taxon>Thermaceae</taxon>
        <taxon>Calidithermus</taxon>
    </lineage>
</organism>
<dbReference type="GO" id="GO:0005975">
    <property type="term" value="P:carbohydrate metabolic process"/>
    <property type="evidence" value="ECO:0007669"/>
    <property type="project" value="InterPro"/>
</dbReference>
<keyword evidence="2" id="KW-0326">Glycosidase</keyword>
<dbReference type="InterPro" id="IPR011013">
    <property type="entry name" value="Gal_mutarotase_sf_dom"/>
</dbReference>
<dbReference type="Pfam" id="PF21365">
    <property type="entry name" value="Glyco_hydro_31_3rd"/>
    <property type="match status" value="1"/>
</dbReference>
<dbReference type="InterPro" id="IPR048395">
    <property type="entry name" value="Glyco_hydro_31_C"/>
</dbReference>
<dbReference type="GO" id="GO:0030246">
    <property type="term" value="F:carbohydrate binding"/>
    <property type="evidence" value="ECO:0007669"/>
    <property type="project" value="InterPro"/>
</dbReference>
<dbReference type="Gene3D" id="2.60.40.1180">
    <property type="entry name" value="Golgi alpha-mannosidase II"/>
    <property type="match status" value="2"/>
</dbReference>
<dbReference type="PANTHER" id="PTHR22762">
    <property type="entry name" value="ALPHA-GLUCOSIDASE"/>
    <property type="match status" value="1"/>
</dbReference>
<dbReference type="SUPFAM" id="SSF74650">
    <property type="entry name" value="Galactose mutarotase-like"/>
    <property type="match status" value="1"/>
</dbReference>
<keyword evidence="2" id="KW-0378">Hydrolase</keyword>
<proteinExistence type="inferred from homology"/>
<dbReference type="Gene3D" id="2.60.40.1760">
    <property type="entry name" value="glycosyl hydrolase (family 31)"/>
    <property type="match status" value="1"/>
</dbReference>
<dbReference type="Pfam" id="PF17137">
    <property type="entry name" value="DUF5110"/>
    <property type="match status" value="1"/>
</dbReference>
<feature type="domain" description="Glycoside hydrolase family 31 N-terminal" evidence="4">
    <location>
        <begin position="35"/>
        <end position="119"/>
    </location>
</feature>
<dbReference type="EMBL" id="QWLA01000049">
    <property type="protein sequence ID" value="RIH84969.1"/>
    <property type="molecule type" value="Genomic_DNA"/>
</dbReference>
<evidence type="ECO:0000256" key="2">
    <source>
        <dbReference type="RuleBase" id="RU361185"/>
    </source>
</evidence>
<evidence type="ECO:0000259" key="4">
    <source>
        <dbReference type="Pfam" id="PF13802"/>
    </source>
</evidence>
<dbReference type="InterPro" id="IPR017853">
    <property type="entry name" value="GH"/>
</dbReference>
<dbReference type="Pfam" id="PF01055">
    <property type="entry name" value="Glyco_hydro_31_2nd"/>
    <property type="match status" value="1"/>
</dbReference>
<dbReference type="Pfam" id="PF13802">
    <property type="entry name" value="Gal_mutarotas_2"/>
    <property type="match status" value="1"/>
</dbReference>
<dbReference type="EC" id="2.4.1.161" evidence="7"/>
<feature type="domain" description="Glycosyl hydrolase family 31 C-terminal" evidence="6">
    <location>
        <begin position="495"/>
        <end position="576"/>
    </location>
</feature>
<evidence type="ECO:0000259" key="5">
    <source>
        <dbReference type="Pfam" id="PF17137"/>
    </source>
</evidence>
<keyword evidence="7" id="KW-0328">Glycosyltransferase</keyword>
<keyword evidence="8" id="KW-1185">Reference proteome</keyword>
<sequence>MQGGDITASWQPAPIAFRISYKGQCILEDHPQIAYQKTREGLRHTRVQKPAERYFGLGEVSGVLQRNSRRYRLEPRDACNYDPEFSDPLYKHIPLYLTRHGENLWSALIYDQPHPMVFDFGSERHHYHGSFIYTLLQGADYVRYVVVAAESLPELLQRLTDLIGRPSLPPRWSLGYLASGMAYTDADNPEERLLAFAERLRQEGVPCDGFHLSSGYTLREGKRFVFHWNREVIPNPNALVEKLKERGLRLIANVKPALLQEHPDYPELEQKGCFVRDRPGRALVAPFWSGDASWLDFTNPEAQSWWRRNVQQELLDRGIEGIWNDNNEYALGDEAFNAQGKPTYPSEQILGMAQASHQAALEHPQFRNKRPFLISRSASLGVQRLAQTWSGDNTSDWKNLRFGNPVELGLALSGFAFNGNDVGGFFGQAPSPELFLRWVQQAVAYPRFSIHSWKEPPTEPWSFPEVFPSVKQALELRYRLLPYLYSLTWQHCQTGAPIHRPLMYEFPEMFEDPGFHALLGPFLLFPMVAEPGQQSVVLKLLEGWYDWHSRNHYQGRFEYPTPLERVPLLVREGAIVPLGPVQPWISPRHDTTRELWLFPHRGEGHSSFVLYEDDGETLAYRQGTYAIITLSMFSTAQEIELRLEAEGDYPLPYPQLEVQLATNDPRRLKVTSNWKTLEQSPRAVRLSTRA</sequence>
<comment type="caution">
    <text evidence="7">The sequence shown here is derived from an EMBL/GenBank/DDBJ whole genome shotgun (WGS) entry which is preliminary data.</text>
</comment>
<keyword evidence="7" id="KW-0808">Transferase</keyword>
<dbReference type="InterPro" id="IPR000322">
    <property type="entry name" value="Glyco_hydro_31_TIM"/>
</dbReference>
<dbReference type="GO" id="GO:0033825">
    <property type="term" value="F:oligosaccharide 4-alpha-D-glucosyltransferase activity"/>
    <property type="evidence" value="ECO:0007669"/>
    <property type="project" value="UniProtKB-EC"/>
</dbReference>
<reference evidence="7 8" key="1">
    <citation type="submission" date="2018-08" db="EMBL/GenBank/DDBJ databases">
        <title>Meiothermus roseus NBRC 110900 genome sequencing project.</title>
        <authorList>
            <person name="Da Costa M.S."/>
            <person name="Albuquerque L."/>
            <person name="Raposo P."/>
            <person name="Froufe H.J.C."/>
            <person name="Barroso C.S."/>
            <person name="Egas C."/>
        </authorList>
    </citation>
    <scope>NUCLEOTIDE SEQUENCE [LARGE SCALE GENOMIC DNA]</scope>
    <source>
        <strain evidence="7 8">NBRC 110900</strain>
    </source>
</reference>
<gene>
    <name evidence="7" type="ORF">Mrose_02437</name>
</gene>
<comment type="similarity">
    <text evidence="1 2">Belongs to the glycosyl hydrolase 31 family.</text>
</comment>
<dbReference type="PANTHER" id="PTHR22762:SF165">
    <property type="entry name" value="PUTATIVE (AFU_ORTHOLOGUE AFUA_1G06560)-RELATED"/>
    <property type="match status" value="1"/>
</dbReference>
<evidence type="ECO:0000259" key="6">
    <source>
        <dbReference type="Pfam" id="PF21365"/>
    </source>
</evidence>
<dbReference type="CDD" id="cd14752">
    <property type="entry name" value="GH31_N"/>
    <property type="match status" value="1"/>
</dbReference>
<dbReference type="InterPro" id="IPR013780">
    <property type="entry name" value="Glyco_hydro_b"/>
</dbReference>
<feature type="domain" description="DUF5110" evidence="5">
    <location>
        <begin position="598"/>
        <end position="660"/>
    </location>
</feature>
<name>A0A399EPJ6_9DEIN</name>
<dbReference type="Proteomes" id="UP000265341">
    <property type="component" value="Unassembled WGS sequence"/>
</dbReference>
<dbReference type="InterPro" id="IPR033403">
    <property type="entry name" value="DUF5110"/>
</dbReference>
<protein>
    <submittedName>
        <fullName evidence="7">Oligosaccharide 4-alpha-D-glucosyltransferase</fullName>
        <ecNumber evidence="7">2.4.1.161</ecNumber>
    </submittedName>
</protein>
<dbReference type="AlphaFoldDB" id="A0A399EPJ6"/>
<dbReference type="RefSeq" id="WP_182482789.1">
    <property type="nucleotide sequence ID" value="NZ_QWLA01000049.1"/>
</dbReference>
<evidence type="ECO:0000259" key="3">
    <source>
        <dbReference type="Pfam" id="PF01055"/>
    </source>
</evidence>
<evidence type="ECO:0000313" key="7">
    <source>
        <dbReference type="EMBL" id="RIH84969.1"/>
    </source>
</evidence>
<dbReference type="GO" id="GO:0004553">
    <property type="term" value="F:hydrolase activity, hydrolyzing O-glycosyl compounds"/>
    <property type="evidence" value="ECO:0007669"/>
    <property type="project" value="InterPro"/>
</dbReference>
<feature type="domain" description="Glycoside hydrolase family 31 TIM barrel" evidence="3">
    <location>
        <begin position="166"/>
        <end position="487"/>
    </location>
</feature>
<dbReference type="InterPro" id="IPR025887">
    <property type="entry name" value="Glyco_hydro_31_N_dom"/>
</dbReference>
<evidence type="ECO:0000313" key="8">
    <source>
        <dbReference type="Proteomes" id="UP000265341"/>
    </source>
</evidence>
<dbReference type="Gene3D" id="3.20.20.80">
    <property type="entry name" value="Glycosidases"/>
    <property type="match status" value="1"/>
</dbReference>
<evidence type="ECO:0000256" key="1">
    <source>
        <dbReference type="ARBA" id="ARBA00007806"/>
    </source>
</evidence>
<dbReference type="SUPFAM" id="SSF51445">
    <property type="entry name" value="(Trans)glycosidases"/>
    <property type="match status" value="1"/>
</dbReference>